<dbReference type="OMA" id="SMVRTHH"/>
<dbReference type="CDD" id="cd13971">
    <property type="entry name" value="ADCK2-like"/>
    <property type="match status" value="1"/>
</dbReference>
<dbReference type="InterPro" id="IPR044095">
    <property type="entry name" value="ADCK2_dom"/>
</dbReference>
<dbReference type="SUPFAM" id="SSF56112">
    <property type="entry name" value="Protein kinase-like (PK-like)"/>
    <property type="match status" value="1"/>
</dbReference>
<organism evidence="5 6">
    <name type="scientific">Malassezia sympodialis (strain ATCC 42132)</name>
    <name type="common">Atopic eczema-associated yeast</name>
    <dbReference type="NCBI Taxonomy" id="1230383"/>
    <lineage>
        <taxon>Eukaryota</taxon>
        <taxon>Fungi</taxon>
        <taxon>Dikarya</taxon>
        <taxon>Basidiomycota</taxon>
        <taxon>Ustilaginomycotina</taxon>
        <taxon>Malasseziomycetes</taxon>
        <taxon>Malasseziales</taxon>
        <taxon>Malasseziaceae</taxon>
        <taxon>Malassezia</taxon>
    </lineage>
</organism>
<evidence type="ECO:0000259" key="4">
    <source>
        <dbReference type="Pfam" id="PF03109"/>
    </source>
</evidence>
<gene>
    <name evidence="5" type="ORF">MSYG_3043</name>
</gene>
<comment type="similarity">
    <text evidence="1">Belongs to the protein kinase superfamily. ADCK protein kinase family.</text>
</comment>
<keyword evidence="3" id="KW-0812">Transmembrane</keyword>
<dbReference type="Proteomes" id="UP000186303">
    <property type="component" value="Chromosome 4"/>
</dbReference>
<dbReference type="PANTHER" id="PTHR45890">
    <property type="entry name" value="AARF DOMAIN CONTAINING KINASE 2 (PREDICTED)"/>
    <property type="match status" value="1"/>
</dbReference>
<name>A0A1M8A886_MALS4</name>
<dbReference type="InterPro" id="IPR052402">
    <property type="entry name" value="ADCK_kinase"/>
</dbReference>
<evidence type="ECO:0000256" key="3">
    <source>
        <dbReference type="SAM" id="Phobius"/>
    </source>
</evidence>
<accession>A0A1M8A886</accession>
<dbReference type="InterPro" id="IPR011009">
    <property type="entry name" value="Kinase-like_dom_sf"/>
</dbReference>
<dbReference type="AlphaFoldDB" id="A0A1M8A886"/>
<proteinExistence type="inferred from homology"/>
<evidence type="ECO:0000313" key="6">
    <source>
        <dbReference type="Proteomes" id="UP000186303"/>
    </source>
</evidence>
<keyword evidence="3" id="KW-1133">Transmembrane helix</keyword>
<evidence type="ECO:0000256" key="1">
    <source>
        <dbReference type="ARBA" id="ARBA00009670"/>
    </source>
</evidence>
<feature type="domain" description="ABC1 atypical kinase-like" evidence="4">
    <location>
        <begin position="206"/>
        <end position="257"/>
    </location>
</feature>
<feature type="transmembrane region" description="Helical" evidence="3">
    <location>
        <begin position="123"/>
        <end position="142"/>
    </location>
</feature>
<dbReference type="InterPro" id="IPR004147">
    <property type="entry name" value="ABC1_dom"/>
</dbReference>
<dbReference type="EMBL" id="LT671824">
    <property type="protein sequence ID" value="SHO78696.1"/>
    <property type="molecule type" value="Genomic_DNA"/>
</dbReference>
<feature type="domain" description="ABC1 atypical kinase-like" evidence="4">
    <location>
        <begin position="299"/>
        <end position="449"/>
    </location>
</feature>
<evidence type="ECO:0000313" key="5">
    <source>
        <dbReference type="EMBL" id="SHO78696.1"/>
    </source>
</evidence>
<dbReference type="VEuPathDB" id="FungiDB:MSYG_3043"/>
<dbReference type="Pfam" id="PF03109">
    <property type="entry name" value="ABC1"/>
    <property type="match status" value="2"/>
</dbReference>
<dbReference type="STRING" id="1230383.A0A1M8A886"/>
<protein>
    <recommendedName>
        <fullName evidence="4">ABC1 atypical kinase-like domain-containing protein</fullName>
    </recommendedName>
</protein>
<keyword evidence="6" id="KW-1185">Reference proteome</keyword>
<evidence type="ECO:0000256" key="2">
    <source>
        <dbReference type="SAM" id="MobiDB-lite"/>
    </source>
</evidence>
<dbReference type="PANTHER" id="PTHR45890:SF1">
    <property type="entry name" value="AARF DOMAIN CONTAINING KINASE 2"/>
    <property type="match status" value="1"/>
</dbReference>
<dbReference type="OrthoDB" id="1290869at2759"/>
<keyword evidence="3" id="KW-0472">Membrane</keyword>
<feature type="region of interest" description="Disordered" evidence="2">
    <location>
        <begin position="79"/>
        <end position="100"/>
    </location>
</feature>
<dbReference type="GO" id="GO:0005739">
    <property type="term" value="C:mitochondrion"/>
    <property type="evidence" value="ECO:0007669"/>
    <property type="project" value="TreeGrafter"/>
</dbReference>
<reference evidence="6" key="1">
    <citation type="journal article" date="2017" name="Nucleic Acids Res.">
        <title>Proteogenomics produces comprehensive and highly accurate protein-coding gene annotation in a complete genome assembly of Malassezia sympodialis.</title>
        <authorList>
            <person name="Zhu Y."/>
            <person name="Engstroem P.G."/>
            <person name="Tellgren-Roth C."/>
            <person name="Baudo C.D."/>
            <person name="Kennell J.C."/>
            <person name="Sun S."/>
            <person name="Billmyre R.B."/>
            <person name="Schroeder M.S."/>
            <person name="Andersson A."/>
            <person name="Holm T."/>
            <person name="Sigurgeirsson B."/>
            <person name="Wu G."/>
            <person name="Sankaranarayanan S.R."/>
            <person name="Siddharthan R."/>
            <person name="Sanyal K."/>
            <person name="Lundeberg J."/>
            <person name="Nystedt B."/>
            <person name="Boekhout T."/>
            <person name="Dawson T.L. Jr."/>
            <person name="Heitman J."/>
            <person name="Scheynius A."/>
            <person name="Lehtioe J."/>
        </authorList>
    </citation>
    <scope>NUCLEOTIDE SEQUENCE [LARGE SCALE GENOMIC DNA]</scope>
    <source>
        <strain evidence="6">ATCC 42132</strain>
    </source>
</reference>
<sequence>MWTRLGLALARRDVVARPLVPQHMWRTPLVVNRGQFVSMSTHIGHRTASHSRTWAAAGLATGAGVLSFALLRSNSQEQDSNEQDSQLKTDDSPSQPSLPQSPPTIGSLLFLYLIEPVLVFKRFLVLVFIFAPVILALPLLLIGKHKVWKDRNGRSIKGERYGALLWYKVLVSQMERAGPTFVKLGQWAGSRRDLFPEELCNRFAKLHSQNRPHSFRYTQKVLERVFGRAFDEIFVTFDRHPVGIGAVGQVYKGVLHERLLPHDYLVEKDKLDRLSETAESIGRELALTYEHDESLRHMPGAAVAIKVLHPKVHQTIGYDIKIMRFFAGLINLIPGMTWVSLPEEVDRFAALMVSQLDLRQEASNLQRFERNFAGRGGTVTFPRPLQAFCSRDVLVEEMIEAVPLKHFMKLGGKEYDSSIAHMGLDAFLHMLLIDNFTHADLHPGNIMVKFYRPTTRSVLQNVFSRIFYRFDPEYVLGHRSRTGIISDERIVDDLLSHTSNPDEWGEHIQMIEDAGYLPELVMLDAGLVSELSPKNLRNFLDLFAAIVTFDGRRAGTLMVERCRTPELVTNKEEFVGVIGNIVDEVKSETFSLSRLNIGNVLSQVLSAVQRYHVKMEADFVDTVLSILILEGIGRRLDPELDLFKSAAPILRSLGQKMSTDGATLSGGWHDINFTTLLPMLKLWIYTELRGIFVPSANAPQVVDAFVRYGWFSD</sequence>